<gene>
    <name evidence="1" type="ORF">BGW38_002276</name>
</gene>
<organism evidence="1 2">
    <name type="scientific">Lunasporangiospora selenospora</name>
    <dbReference type="NCBI Taxonomy" id="979761"/>
    <lineage>
        <taxon>Eukaryota</taxon>
        <taxon>Fungi</taxon>
        <taxon>Fungi incertae sedis</taxon>
        <taxon>Mucoromycota</taxon>
        <taxon>Mortierellomycotina</taxon>
        <taxon>Mortierellomycetes</taxon>
        <taxon>Mortierellales</taxon>
        <taxon>Mortierellaceae</taxon>
        <taxon>Lunasporangiospora</taxon>
    </lineage>
</organism>
<accession>A0A9P6FT29</accession>
<evidence type="ECO:0000313" key="2">
    <source>
        <dbReference type="Proteomes" id="UP000780801"/>
    </source>
</evidence>
<dbReference type="AlphaFoldDB" id="A0A9P6FT29"/>
<sequence length="107" mass="11412">MTLEDTLMIVKNMKDQFDKICNNIPKGIGITLAASSSDCNRPPLTTSGLQIAGGTTCFIACNTDTVVSIDYHVKAQQHSPLFGWQMAAIPKPSSPSSTSYCASGDKQ</sequence>
<name>A0A9P6FT29_9FUNG</name>
<dbReference type="Proteomes" id="UP000780801">
    <property type="component" value="Unassembled WGS sequence"/>
</dbReference>
<dbReference type="EMBL" id="JAABOA010001786">
    <property type="protein sequence ID" value="KAF9580894.1"/>
    <property type="molecule type" value="Genomic_DNA"/>
</dbReference>
<protein>
    <submittedName>
        <fullName evidence="1">Uncharacterized protein</fullName>
    </submittedName>
</protein>
<keyword evidence="2" id="KW-1185">Reference proteome</keyword>
<reference evidence="1" key="1">
    <citation type="journal article" date="2020" name="Fungal Divers.">
        <title>Resolving the Mortierellaceae phylogeny through synthesis of multi-gene phylogenetics and phylogenomics.</title>
        <authorList>
            <person name="Vandepol N."/>
            <person name="Liber J."/>
            <person name="Desiro A."/>
            <person name="Na H."/>
            <person name="Kennedy M."/>
            <person name="Barry K."/>
            <person name="Grigoriev I.V."/>
            <person name="Miller A.N."/>
            <person name="O'Donnell K."/>
            <person name="Stajich J.E."/>
            <person name="Bonito G."/>
        </authorList>
    </citation>
    <scope>NUCLEOTIDE SEQUENCE</scope>
    <source>
        <strain evidence="1">KOD1015</strain>
    </source>
</reference>
<proteinExistence type="predicted"/>
<comment type="caution">
    <text evidence="1">The sequence shown here is derived from an EMBL/GenBank/DDBJ whole genome shotgun (WGS) entry which is preliminary data.</text>
</comment>
<evidence type="ECO:0000313" key="1">
    <source>
        <dbReference type="EMBL" id="KAF9580894.1"/>
    </source>
</evidence>